<dbReference type="RefSeq" id="XP_070919927.1">
    <property type="nucleotide sequence ID" value="XM_071063826.1"/>
</dbReference>
<name>A0ABQ0GKA8_9PEZI</name>
<dbReference type="PANTHER" id="PTHR32440:SF11">
    <property type="entry name" value="METALLOPHOSPHOESTERASE DOMAIN-CONTAINING PROTEIN"/>
    <property type="match status" value="1"/>
</dbReference>
<dbReference type="PANTHER" id="PTHR32440">
    <property type="entry name" value="PHOSPHATASE DCR2-RELATED-RELATED"/>
    <property type="match status" value="1"/>
</dbReference>
<accession>A0ABQ0GKA8</accession>
<comment type="caution">
    <text evidence="1">The sequence shown here is derived from an EMBL/GenBank/DDBJ whole genome shotgun (WGS) entry which is preliminary data.</text>
</comment>
<gene>
    <name evidence="1" type="ORF">MFIFM68171_08406</name>
</gene>
<dbReference type="Gene3D" id="3.60.21.10">
    <property type="match status" value="1"/>
</dbReference>
<reference evidence="1 2" key="1">
    <citation type="submission" date="2024-09" db="EMBL/GenBank/DDBJ databases">
        <title>Itraconazole resistance in Madurella fahalii resulting from another homologue of gene encoding cytochrome P450 14-alpha sterol demethylase (CYP51).</title>
        <authorList>
            <person name="Yoshioka I."/>
            <person name="Fahal A.H."/>
            <person name="Kaneko S."/>
            <person name="Yaguchi T."/>
        </authorList>
    </citation>
    <scope>NUCLEOTIDE SEQUENCE [LARGE SCALE GENOMIC DNA]</scope>
    <source>
        <strain evidence="1 2">IFM 68171</strain>
    </source>
</reference>
<evidence type="ECO:0000313" key="1">
    <source>
        <dbReference type="EMBL" id="GAB1318196.1"/>
    </source>
</evidence>
<organism evidence="1 2">
    <name type="scientific">Madurella fahalii</name>
    <dbReference type="NCBI Taxonomy" id="1157608"/>
    <lineage>
        <taxon>Eukaryota</taxon>
        <taxon>Fungi</taxon>
        <taxon>Dikarya</taxon>
        <taxon>Ascomycota</taxon>
        <taxon>Pezizomycotina</taxon>
        <taxon>Sordariomycetes</taxon>
        <taxon>Sordariomycetidae</taxon>
        <taxon>Sordariales</taxon>
        <taxon>Sordariales incertae sedis</taxon>
        <taxon>Madurella</taxon>
    </lineage>
</organism>
<proteinExistence type="predicted"/>
<keyword evidence="2" id="KW-1185">Reference proteome</keyword>
<protein>
    <submittedName>
        <fullName evidence="1">Inactive purple acid phosphatase 16</fullName>
    </submittedName>
</protein>
<dbReference type="InterPro" id="IPR029052">
    <property type="entry name" value="Metallo-depent_PP-like"/>
</dbReference>
<evidence type="ECO:0000313" key="2">
    <source>
        <dbReference type="Proteomes" id="UP001628179"/>
    </source>
</evidence>
<dbReference type="EMBL" id="BAAFSV010000004">
    <property type="protein sequence ID" value="GAB1318196.1"/>
    <property type="molecule type" value="Genomic_DNA"/>
</dbReference>
<sequence>MSQDDFGPLRFNSDGTFQICIFEDLHFGENAWDAWGPQQDADSVEVIERILDTEPGTGLVVLNGDLITGENAFLENGTHYVDQIVGPMVQRGLTWASAYGNHDRDYNISASDLLARERQWPNTRTQPMVADPDTGMTNYYLPVYAANCDPEVECSPELLLWFFDSRGGFHFQRKDPETGKRVGQPNWVDTRVVDWFTRTSSSLVSAAGRVIPSLAFAHIPTKASLALQKIGVDPHRQPGINDDRPVSQQGQGWCANGTNHEGCSYGEQDVPFMQAITTTPGLMALFSGHDHGDTWCYQWNGVLPGMTISGNGVNLCFGQHSGYGGYGNWIRGARQVVVTLEKLADLAIDTYIRLESGATVGAVTLNETYGRDLYPETPNDKTNCPSC</sequence>
<dbReference type="GeneID" id="98179149"/>
<dbReference type="Proteomes" id="UP001628179">
    <property type="component" value="Unassembled WGS sequence"/>
</dbReference>
<dbReference type="CDD" id="cd07383">
    <property type="entry name" value="MPP_Dcr2"/>
    <property type="match status" value="1"/>
</dbReference>
<dbReference type="SUPFAM" id="SSF56300">
    <property type="entry name" value="Metallo-dependent phosphatases"/>
    <property type="match status" value="1"/>
</dbReference>